<dbReference type="InterPro" id="IPR007168">
    <property type="entry name" value="Phageshock_PspC_N"/>
</dbReference>
<accession>A0A2A3YRM7</accession>
<evidence type="ECO:0000313" key="3">
    <source>
        <dbReference type="EMBL" id="PCC41933.1"/>
    </source>
</evidence>
<keyword evidence="1" id="KW-1133">Transmembrane helix</keyword>
<dbReference type="Proteomes" id="UP000218620">
    <property type="component" value="Unassembled WGS sequence"/>
</dbReference>
<accession>A0A2H1JQ12</accession>
<reference evidence="8" key="2">
    <citation type="submission" date="2017-03" db="EMBL/GenBank/DDBJ databases">
        <authorList>
            <person name="Monnet C."/>
        </authorList>
    </citation>
    <scope>NUCLEOTIDE SEQUENCE [LARGE SCALE GENOMIC DNA]</scope>
    <source>
        <strain evidence="8">CNRZ 920</strain>
    </source>
</reference>
<evidence type="ECO:0000259" key="2">
    <source>
        <dbReference type="Pfam" id="PF04024"/>
    </source>
</evidence>
<dbReference type="Pfam" id="PF04024">
    <property type="entry name" value="PspC"/>
    <property type="match status" value="1"/>
</dbReference>
<evidence type="ECO:0000313" key="8">
    <source>
        <dbReference type="Proteomes" id="UP000234289"/>
    </source>
</evidence>
<dbReference type="RefSeq" id="WP_029416814.1">
    <property type="nucleotide sequence ID" value="NZ_AAGP01000008.1"/>
</dbReference>
<reference evidence="6 7" key="1">
    <citation type="journal article" date="2017" name="Elife">
        <title>Extensive horizontal gene transfer in cheese-associated bacteria.</title>
        <authorList>
            <person name="Bonham K.S."/>
            <person name="Wolfe B.E."/>
            <person name="Dutton R.J."/>
        </authorList>
    </citation>
    <scope>NUCLEOTIDE SEQUENCE [LARGE SCALE GENOMIC DNA]</scope>
    <source>
        <strain evidence="4 6">947_7</strain>
        <strain evidence="3 7">962_8</strain>
    </source>
</reference>
<evidence type="ECO:0000313" key="7">
    <source>
        <dbReference type="Proteomes" id="UP000218620"/>
    </source>
</evidence>
<reference evidence="5" key="3">
    <citation type="submission" date="2017-03" db="EMBL/GenBank/DDBJ databases">
        <authorList>
            <person name="Afonso C.L."/>
            <person name="Miller P.J."/>
            <person name="Scott M.A."/>
            <person name="Spackman E."/>
            <person name="Goraichik I."/>
            <person name="Dimitrov K.M."/>
            <person name="Suarez D.L."/>
            <person name="Swayne D.E."/>
        </authorList>
    </citation>
    <scope>NUCLEOTIDE SEQUENCE [LARGE SCALE GENOMIC DNA]</scope>
    <source>
        <strain evidence="5">CNRZ 920</strain>
    </source>
</reference>
<dbReference type="AlphaFoldDB" id="A0A2A3YRM7"/>
<feature type="domain" description="Phage shock protein PspC N-terminal" evidence="2">
    <location>
        <begin position="14"/>
        <end position="65"/>
    </location>
</feature>
<keyword evidence="1" id="KW-0812">Transmembrane</keyword>
<evidence type="ECO:0000313" key="4">
    <source>
        <dbReference type="EMBL" id="PCC47038.1"/>
    </source>
</evidence>
<organism evidence="3 7">
    <name type="scientific">Brevibacterium aurantiacum</name>
    <dbReference type="NCBI Taxonomy" id="273384"/>
    <lineage>
        <taxon>Bacteria</taxon>
        <taxon>Bacillati</taxon>
        <taxon>Actinomycetota</taxon>
        <taxon>Actinomycetes</taxon>
        <taxon>Micrococcales</taxon>
        <taxon>Brevibacteriaceae</taxon>
        <taxon>Brevibacterium</taxon>
    </lineage>
</organism>
<proteinExistence type="predicted"/>
<evidence type="ECO:0000313" key="5">
    <source>
        <dbReference type="EMBL" id="SMX89424.1"/>
    </source>
</evidence>
<protein>
    <submittedName>
        <fullName evidence="5">Phage shock protein C (PspC) family protein</fullName>
    </submittedName>
    <submittedName>
        <fullName evidence="3">PspC domain-containing protein</fullName>
    </submittedName>
</protein>
<evidence type="ECO:0000313" key="6">
    <source>
        <dbReference type="Proteomes" id="UP000217564"/>
    </source>
</evidence>
<feature type="transmembrane region" description="Helical" evidence="1">
    <location>
        <begin position="41"/>
        <end position="63"/>
    </location>
</feature>
<dbReference type="EMBL" id="NRGP01000011">
    <property type="protein sequence ID" value="PCC47038.1"/>
    <property type="molecule type" value="Genomic_DNA"/>
</dbReference>
<keyword evidence="1" id="KW-0472">Membrane</keyword>
<dbReference type="Proteomes" id="UP000234289">
    <property type="component" value="Unassembled WGS sequence"/>
</dbReference>
<name>A0A2A3YRM7_BREAU</name>
<sequence>MRKLFDAIRNAGFRRGPDRVLGGISGGLAELTGLNVWLVRLLILASFLLPVLGIGAYLVAWVITPWQDGSIPLEQAFGGRLER</sequence>
<dbReference type="EMBL" id="FXZG01000013">
    <property type="protein sequence ID" value="SMX89424.1"/>
    <property type="molecule type" value="Genomic_DNA"/>
</dbReference>
<dbReference type="Proteomes" id="UP000217564">
    <property type="component" value="Unassembled WGS sequence"/>
</dbReference>
<evidence type="ECO:0000256" key="1">
    <source>
        <dbReference type="SAM" id="Phobius"/>
    </source>
</evidence>
<dbReference type="EMBL" id="NRGQ01000025">
    <property type="protein sequence ID" value="PCC41933.1"/>
    <property type="molecule type" value="Genomic_DNA"/>
</dbReference>
<gene>
    <name evidence="5" type="ORF">BAUR920_02362</name>
    <name evidence="4" type="ORF">CIK64_08020</name>
    <name evidence="3" type="ORF">CIK65_14865</name>
</gene>